<protein>
    <submittedName>
        <fullName evidence="3">Glycosyltransferase</fullName>
        <ecNumber evidence="3">2.4.-.-</ecNumber>
    </submittedName>
</protein>
<sequence>MKYNLSVVVLVYNTAEYLHDCIDSLLSQSLKNIEIILVDDDSTDDSLLICREYEEKHENVTVIHQHNQGGAVAGNNGVKHATGEYVAIIDSDDIVPSNAYKTLFERAQENKADISIGKPMRLVSGKVVEIALDREKHVWQKDRVINSYVDFEAITSDGYYWNKIFKRDFVAKHKIRMPDGFLYADRTMVHSAYMHAKKIVITDQVVYLWRKRDATTANKSIIQSSGDLNNLKERLKSFEHENDIFMHNEDFCLNIAQDSISRLLFNIKNNLSNIQTKNFYLNEVGRFFRMFDLNSFSYLTPREKLLCFFISNKMEFELGYYLSQMWRPFPYNCENGKLYIKLPNTLTENVPDFILENRKLDSSNIRDSQVFSSGDEVLIQCIIREYSSKMDIKISLISDDELLELNTERFGDYYLARVDKSLLKENSNYYITVSDGLRDSIYLRRVNFEPKIKNNLLSGIFIRFTASAKYVRVKRVKFSLELLKKGLIRELKKF</sequence>
<evidence type="ECO:0000313" key="3">
    <source>
        <dbReference type="EMBL" id="WZS85545.1"/>
    </source>
</evidence>
<feature type="coiled-coil region" evidence="1">
    <location>
        <begin position="221"/>
        <end position="248"/>
    </location>
</feature>
<dbReference type="InterPro" id="IPR001173">
    <property type="entry name" value="Glyco_trans_2-like"/>
</dbReference>
<organism evidence="3 4">
    <name type="scientific">Vibrio cyclitrophicus ZF270</name>
    <dbReference type="NCBI Taxonomy" id="1136176"/>
    <lineage>
        <taxon>Bacteria</taxon>
        <taxon>Pseudomonadati</taxon>
        <taxon>Pseudomonadota</taxon>
        <taxon>Gammaproteobacteria</taxon>
        <taxon>Vibrionales</taxon>
        <taxon>Vibrionaceae</taxon>
        <taxon>Vibrio</taxon>
    </lineage>
</organism>
<keyword evidence="3" id="KW-0808">Transferase</keyword>
<dbReference type="EC" id="2.4.-.-" evidence="3"/>
<dbReference type="EMBL" id="CP135176">
    <property type="protein sequence ID" value="WZS85545.1"/>
    <property type="molecule type" value="Genomic_DNA"/>
</dbReference>
<keyword evidence="1" id="KW-0175">Coiled coil</keyword>
<accession>A0AAN0N9X6</accession>
<dbReference type="Proteomes" id="UP001441914">
    <property type="component" value="Chromosome 1"/>
</dbReference>
<keyword evidence="4" id="KW-1185">Reference proteome</keyword>
<evidence type="ECO:0000259" key="2">
    <source>
        <dbReference type="Pfam" id="PF00535"/>
    </source>
</evidence>
<dbReference type="CDD" id="cd00761">
    <property type="entry name" value="Glyco_tranf_GTA_type"/>
    <property type="match status" value="1"/>
</dbReference>
<dbReference type="PANTHER" id="PTHR22916:SF3">
    <property type="entry name" value="UDP-GLCNAC:BETAGAL BETA-1,3-N-ACETYLGLUCOSAMINYLTRANSFERASE-LIKE PROTEIN 1"/>
    <property type="match status" value="1"/>
</dbReference>
<dbReference type="InterPro" id="IPR029044">
    <property type="entry name" value="Nucleotide-diphossugar_trans"/>
</dbReference>
<dbReference type="PANTHER" id="PTHR22916">
    <property type="entry name" value="GLYCOSYLTRANSFERASE"/>
    <property type="match status" value="1"/>
</dbReference>
<dbReference type="AlphaFoldDB" id="A0AAN0N9X6"/>
<gene>
    <name evidence="3" type="ORF">QYQ95_14045</name>
</gene>
<dbReference type="GO" id="GO:0016758">
    <property type="term" value="F:hexosyltransferase activity"/>
    <property type="evidence" value="ECO:0007669"/>
    <property type="project" value="UniProtKB-ARBA"/>
</dbReference>
<reference evidence="3 4" key="1">
    <citation type="journal article" date="2024" name="Elife">
        <title>Polysaccharide breakdown products drive degradation-dispersal cycles of foraging bacteria through changes in metabolism and motility.</title>
        <authorList>
            <person name="Stubbusch A.K."/>
            <person name="Keegstra J.M."/>
            <person name="Schwartzman J."/>
            <person name="Pontrelli S."/>
            <person name="Clerc E.E."/>
            <person name="Stocker R."/>
            <person name="Magnabosco C."/>
            <person name="Schubert O.T."/>
            <person name="Ackermann M."/>
            <person name="D'Souza G.G."/>
        </authorList>
    </citation>
    <scope>NUCLEOTIDE SEQUENCE [LARGE SCALE GENOMIC DNA]</scope>
    <source>
        <strain evidence="3 4">ZF270</strain>
    </source>
</reference>
<dbReference type="SUPFAM" id="SSF53448">
    <property type="entry name" value="Nucleotide-diphospho-sugar transferases"/>
    <property type="match status" value="1"/>
</dbReference>
<dbReference type="RefSeq" id="WP_016801041.1">
    <property type="nucleotide sequence ID" value="NZ_AIDR02000027.1"/>
</dbReference>
<dbReference type="Gene3D" id="3.90.550.10">
    <property type="entry name" value="Spore Coat Polysaccharide Biosynthesis Protein SpsA, Chain A"/>
    <property type="match status" value="1"/>
</dbReference>
<proteinExistence type="predicted"/>
<feature type="domain" description="Glycosyltransferase 2-like" evidence="2">
    <location>
        <begin position="6"/>
        <end position="121"/>
    </location>
</feature>
<keyword evidence="3" id="KW-0328">Glycosyltransferase</keyword>
<name>A0AAN0N9X6_9VIBR</name>
<evidence type="ECO:0000256" key="1">
    <source>
        <dbReference type="SAM" id="Coils"/>
    </source>
</evidence>
<dbReference type="Pfam" id="PF00535">
    <property type="entry name" value="Glycos_transf_2"/>
    <property type="match status" value="1"/>
</dbReference>
<evidence type="ECO:0000313" key="4">
    <source>
        <dbReference type="Proteomes" id="UP001441914"/>
    </source>
</evidence>